<protein>
    <submittedName>
        <fullName evidence="2">Membrane protein</fullName>
    </submittedName>
</protein>
<feature type="transmembrane region" description="Helical" evidence="1">
    <location>
        <begin position="141"/>
        <end position="163"/>
    </location>
</feature>
<feature type="transmembrane region" description="Helical" evidence="1">
    <location>
        <begin position="102"/>
        <end position="121"/>
    </location>
</feature>
<feature type="transmembrane region" description="Helical" evidence="1">
    <location>
        <begin position="57"/>
        <end position="74"/>
    </location>
</feature>
<proteinExistence type="predicted"/>
<gene>
    <name evidence="2" type="ORF">IWT30_00046</name>
</gene>
<feature type="transmembrane region" description="Helical" evidence="1">
    <location>
        <begin position="183"/>
        <end position="203"/>
    </location>
</feature>
<comment type="caution">
    <text evidence="2">The sequence shown here is derived from an EMBL/GenBank/DDBJ whole genome shotgun (WGS) entry which is preliminary data.</text>
</comment>
<keyword evidence="1" id="KW-1133">Transmembrane helix</keyword>
<sequence>MMLFGALANGLAVIIGGSIGLAFKQGISERVKTLVMQSLGICVVYVGISGSLKGNNTIFVVISMVLGAIAGELLDFDHQFNRFGDWLEMKLGMKGDNHFSEGFVTATLFICVGAMAIVGSLQSGMANNNSVLYTKSMIDGIFVLILATTLGLGVAFSSISVVIYESTLTLLAKWVAPLLTHTVINEMTCVGSLLILIIGLNMLKLTQIKVANLLLAPFIPILLYAIFK</sequence>
<dbReference type="Proteomes" id="UP000198374">
    <property type="component" value="Unassembled WGS sequence"/>
</dbReference>
<dbReference type="RefSeq" id="WP_089107948.1">
    <property type="nucleotide sequence ID" value="NZ_BCMF01000001.1"/>
</dbReference>
<evidence type="ECO:0000313" key="3">
    <source>
        <dbReference type="Proteomes" id="UP000198374"/>
    </source>
</evidence>
<name>A0A1Z5I8J1_9LACO</name>
<feature type="transmembrane region" description="Helical" evidence="1">
    <location>
        <begin position="210"/>
        <end position="227"/>
    </location>
</feature>
<keyword evidence="1" id="KW-0472">Membrane</keyword>
<dbReference type="PANTHER" id="PTHR36111:SF2">
    <property type="entry name" value="INNER MEMBRANE PROTEIN"/>
    <property type="match status" value="1"/>
</dbReference>
<organism evidence="2 3">
    <name type="scientific">Secundilactobacillus mixtipabuli</name>
    <dbReference type="NCBI Taxonomy" id="1435342"/>
    <lineage>
        <taxon>Bacteria</taxon>
        <taxon>Bacillati</taxon>
        <taxon>Bacillota</taxon>
        <taxon>Bacilli</taxon>
        <taxon>Lactobacillales</taxon>
        <taxon>Lactobacillaceae</taxon>
        <taxon>Secundilactobacillus</taxon>
    </lineage>
</organism>
<keyword evidence="3" id="KW-1185">Reference proteome</keyword>
<dbReference type="PANTHER" id="PTHR36111">
    <property type="entry name" value="INNER MEMBRANE PROTEIN-RELATED"/>
    <property type="match status" value="1"/>
</dbReference>
<dbReference type="Pfam" id="PF04474">
    <property type="entry name" value="DUF554"/>
    <property type="match status" value="1"/>
</dbReference>
<dbReference type="InterPro" id="IPR007563">
    <property type="entry name" value="DUF554"/>
</dbReference>
<dbReference type="OrthoDB" id="9797976at2"/>
<dbReference type="AlphaFoldDB" id="A0A1Z5I8J1"/>
<accession>A0A1Z5I8J1</accession>
<keyword evidence="1" id="KW-0812">Transmembrane</keyword>
<reference evidence="2 3" key="1">
    <citation type="submission" date="2015-11" db="EMBL/GenBank/DDBJ databases">
        <title>Draft genome sequences of new species of the genus Lactobacillus isolated from orchardgrass silage.</title>
        <authorList>
            <person name="Tohno M."/>
            <person name="Tanizawa Y."/>
            <person name="Arita M."/>
        </authorList>
    </citation>
    <scope>NUCLEOTIDE SEQUENCE [LARGE SCALE GENOMIC DNA]</scope>
    <source>
        <strain evidence="2 3">IWT30</strain>
    </source>
</reference>
<dbReference type="EMBL" id="BCMF01000001">
    <property type="protein sequence ID" value="GAW98103.1"/>
    <property type="molecule type" value="Genomic_DNA"/>
</dbReference>
<evidence type="ECO:0000256" key="1">
    <source>
        <dbReference type="SAM" id="Phobius"/>
    </source>
</evidence>
<evidence type="ECO:0000313" key="2">
    <source>
        <dbReference type="EMBL" id="GAW98103.1"/>
    </source>
</evidence>
<feature type="transmembrane region" description="Helical" evidence="1">
    <location>
        <begin position="34"/>
        <end position="52"/>
    </location>
</feature>